<keyword evidence="8" id="KW-1185">Reference proteome</keyword>
<dbReference type="InterPro" id="IPR002293">
    <property type="entry name" value="AA/rel_permease1"/>
</dbReference>
<dbReference type="Pfam" id="PF13520">
    <property type="entry name" value="AA_permease_2"/>
    <property type="match status" value="1"/>
</dbReference>
<accession>A0ABU0J4H8</accession>
<feature type="transmembrane region" description="Helical" evidence="6">
    <location>
        <begin position="50"/>
        <end position="71"/>
    </location>
</feature>
<sequence>MTTPHAESPAAPGLQAGAIRVWESVLISIAASAPGQATAVSLGLLIPATAYAGGLSILATTAAMLAIAWSYHRLNMWHQNAGGAYAWVGRAVSPYLGYLVGCIMLAGYVLGTVSDILPIGPSVLTLLGFADVSNAWGEALSATILGGITMVYAVVGIHVTARFQTVISLIEHAILISFCVVGVTVVFVLKREGTVTPSWDWLMPSGIAGGGSIVAGMIIAVYLFTGWDTSIYLNEETERPEVNPGKAAIWSVAILGVYYAVLVVSLQGAASLKDIAAHQDSALIFIAHQLVGSPWDKVMAFAIVLSILGTTQAFLVAAARISFAMSRDGLLPASLGEISRTYRTPAKATIVFGVVMIAATWVYVFVSSVSGAFDAVVSCVGVMFALFYAVTGLTTSWAFRRIVTASFGNLVSLGLVPLLGAATLLYVAACSTVELDPMALWSLIAITAASVLGMVVARLRAGAAFFRLGPDAALGTQET</sequence>
<gene>
    <name evidence="7" type="ORF">QO011_002190</name>
</gene>
<dbReference type="InterPro" id="IPR050367">
    <property type="entry name" value="APC_superfamily"/>
</dbReference>
<evidence type="ECO:0000256" key="3">
    <source>
        <dbReference type="ARBA" id="ARBA00022692"/>
    </source>
</evidence>
<evidence type="ECO:0000256" key="4">
    <source>
        <dbReference type="ARBA" id="ARBA00022989"/>
    </source>
</evidence>
<evidence type="ECO:0000313" key="7">
    <source>
        <dbReference type="EMBL" id="MDQ0469179.1"/>
    </source>
</evidence>
<dbReference type="PIRSF" id="PIRSF006060">
    <property type="entry name" value="AA_transporter"/>
    <property type="match status" value="1"/>
</dbReference>
<dbReference type="PANTHER" id="PTHR42770">
    <property type="entry name" value="AMINO ACID TRANSPORTER-RELATED"/>
    <property type="match status" value="1"/>
</dbReference>
<dbReference type="EMBL" id="JAUSVX010000003">
    <property type="protein sequence ID" value="MDQ0469179.1"/>
    <property type="molecule type" value="Genomic_DNA"/>
</dbReference>
<name>A0ABU0J4H8_9HYPH</name>
<keyword evidence="3 6" id="KW-0812">Transmembrane</keyword>
<evidence type="ECO:0000256" key="6">
    <source>
        <dbReference type="SAM" id="Phobius"/>
    </source>
</evidence>
<feature type="transmembrane region" description="Helical" evidence="6">
    <location>
        <begin position="372"/>
        <end position="390"/>
    </location>
</feature>
<reference evidence="7 8" key="1">
    <citation type="submission" date="2023-07" db="EMBL/GenBank/DDBJ databases">
        <title>Genomic Encyclopedia of Type Strains, Phase IV (KMG-IV): sequencing the most valuable type-strain genomes for metagenomic binning, comparative biology and taxonomic classification.</title>
        <authorList>
            <person name="Goeker M."/>
        </authorList>
    </citation>
    <scope>NUCLEOTIDE SEQUENCE [LARGE SCALE GENOMIC DNA]</scope>
    <source>
        <strain evidence="7 8">DSM 19619</strain>
    </source>
</reference>
<comment type="caution">
    <text evidence="7">The sequence shown here is derived from an EMBL/GenBank/DDBJ whole genome shotgun (WGS) entry which is preliminary data.</text>
</comment>
<feature type="transmembrane region" description="Helical" evidence="6">
    <location>
        <begin position="95"/>
        <end position="119"/>
    </location>
</feature>
<feature type="transmembrane region" description="Helical" evidence="6">
    <location>
        <begin position="201"/>
        <end position="226"/>
    </location>
</feature>
<feature type="transmembrane region" description="Helical" evidence="6">
    <location>
        <begin position="402"/>
        <end position="426"/>
    </location>
</feature>
<dbReference type="PANTHER" id="PTHR42770:SF7">
    <property type="entry name" value="MEMBRANE PROTEIN"/>
    <property type="match status" value="1"/>
</dbReference>
<evidence type="ECO:0000256" key="2">
    <source>
        <dbReference type="ARBA" id="ARBA00022475"/>
    </source>
</evidence>
<feature type="transmembrane region" description="Helical" evidence="6">
    <location>
        <begin position="247"/>
        <end position="266"/>
    </location>
</feature>
<dbReference type="Proteomes" id="UP001242480">
    <property type="component" value="Unassembled WGS sequence"/>
</dbReference>
<proteinExistence type="predicted"/>
<evidence type="ECO:0000313" key="8">
    <source>
        <dbReference type="Proteomes" id="UP001242480"/>
    </source>
</evidence>
<evidence type="ECO:0000256" key="5">
    <source>
        <dbReference type="ARBA" id="ARBA00023136"/>
    </source>
</evidence>
<feature type="transmembrane region" description="Helical" evidence="6">
    <location>
        <begin position="344"/>
        <end position="366"/>
    </location>
</feature>
<protein>
    <submittedName>
        <fullName evidence="7">Amino acid transporter</fullName>
    </submittedName>
</protein>
<dbReference type="RefSeq" id="WP_307271508.1">
    <property type="nucleotide sequence ID" value="NZ_JAUSVX010000003.1"/>
</dbReference>
<feature type="transmembrane region" description="Helical" evidence="6">
    <location>
        <begin position="438"/>
        <end position="457"/>
    </location>
</feature>
<evidence type="ECO:0000256" key="1">
    <source>
        <dbReference type="ARBA" id="ARBA00004651"/>
    </source>
</evidence>
<keyword evidence="5 6" id="KW-0472">Membrane</keyword>
<dbReference type="Gene3D" id="1.20.1740.10">
    <property type="entry name" value="Amino acid/polyamine transporter I"/>
    <property type="match status" value="1"/>
</dbReference>
<feature type="transmembrane region" description="Helical" evidence="6">
    <location>
        <begin position="139"/>
        <end position="157"/>
    </location>
</feature>
<keyword evidence="4 6" id="KW-1133">Transmembrane helix</keyword>
<comment type="subcellular location">
    <subcellularLocation>
        <location evidence="1">Cell membrane</location>
        <topology evidence="1">Multi-pass membrane protein</topology>
    </subcellularLocation>
</comment>
<keyword evidence="2" id="KW-1003">Cell membrane</keyword>
<organism evidence="7 8">
    <name type="scientific">Labrys wisconsinensis</name>
    <dbReference type="NCBI Taxonomy" id="425677"/>
    <lineage>
        <taxon>Bacteria</taxon>
        <taxon>Pseudomonadati</taxon>
        <taxon>Pseudomonadota</taxon>
        <taxon>Alphaproteobacteria</taxon>
        <taxon>Hyphomicrobiales</taxon>
        <taxon>Xanthobacteraceae</taxon>
        <taxon>Labrys</taxon>
    </lineage>
</organism>
<feature type="transmembrane region" description="Helical" evidence="6">
    <location>
        <begin position="169"/>
        <end position="189"/>
    </location>
</feature>
<feature type="transmembrane region" description="Helical" evidence="6">
    <location>
        <begin position="298"/>
        <end position="323"/>
    </location>
</feature>